<dbReference type="PANTHER" id="PTHR30061">
    <property type="entry name" value="MALTOSE-BINDING PERIPLASMIC PROTEIN"/>
    <property type="match status" value="1"/>
</dbReference>
<organism evidence="5 6">
    <name type="scientific">Desulfobacca acetoxidans (strain ATCC 700848 / DSM 11109 / ASRB2)</name>
    <dbReference type="NCBI Taxonomy" id="880072"/>
    <lineage>
        <taxon>Bacteria</taxon>
        <taxon>Pseudomonadati</taxon>
        <taxon>Thermodesulfobacteriota</taxon>
        <taxon>Desulfobaccia</taxon>
        <taxon>Desulfobaccales</taxon>
        <taxon>Desulfobaccaceae</taxon>
        <taxon>Desulfobacca</taxon>
    </lineage>
</organism>
<feature type="chain" id="PRO_5003287240" description="Extracellular solute-binding protein" evidence="4">
    <location>
        <begin position="20"/>
        <end position="443"/>
    </location>
</feature>
<dbReference type="PANTHER" id="PTHR30061:SF50">
    <property type="entry name" value="MALTOSE_MALTODEXTRIN-BINDING PERIPLASMIC PROTEIN"/>
    <property type="match status" value="1"/>
</dbReference>
<dbReference type="Proteomes" id="UP000000483">
    <property type="component" value="Chromosome"/>
</dbReference>
<keyword evidence="3 4" id="KW-0732">Signal</keyword>
<dbReference type="HOGENOM" id="CLU_031285_9_2_7"/>
<evidence type="ECO:0000256" key="3">
    <source>
        <dbReference type="ARBA" id="ARBA00022729"/>
    </source>
</evidence>
<dbReference type="RefSeq" id="WP_013705134.1">
    <property type="nucleotide sequence ID" value="NC_015388.1"/>
</dbReference>
<sequence>MAGWVLFTLLGMALLGCGAAPPPEPGEALTYTLDAQTQELLEQLNQSDAANRKPQFGRRVVGLFIPGAFLPFEPFVLGLATESPAPTVLLLDAPWVHRYAGTHWLYELEETGVFTAKKLVPVVAEAFSVKRFGAFGGGGKELMAAPNSIKGNILFFRHDLLTRHGKSPPRNWDELVAICRDILPREKSLKYGLIFHATNFINDFYPIFWGFGGRVYDEEGNIVFFQPNMLAKAEAALAMICSMQGTLAPGPAALKDFEAPESLRQAFLRGEALFMINWNTRLHDLKEMLNRPEWRRTAAIANMDQIGVAPIPSQTGQSKRFSNIGSFGWGVNRFAITRYGIMEDAKQFINMVVNDRIQVLAAENSGQIPSLQTALSQVRNPEVLRVFDTIFSYPGVVLQPRPKSRRFNNTLEKYLLTALSGRSAADAAIKAAAQELKQHISLD</sequence>
<dbReference type="GO" id="GO:0015768">
    <property type="term" value="P:maltose transport"/>
    <property type="evidence" value="ECO:0007669"/>
    <property type="project" value="TreeGrafter"/>
</dbReference>
<evidence type="ECO:0000256" key="4">
    <source>
        <dbReference type="SAM" id="SignalP"/>
    </source>
</evidence>
<dbReference type="AlphaFoldDB" id="F2NJ63"/>
<evidence type="ECO:0000256" key="1">
    <source>
        <dbReference type="ARBA" id="ARBA00008520"/>
    </source>
</evidence>
<dbReference type="eggNOG" id="COG1653">
    <property type="taxonomic scope" value="Bacteria"/>
</dbReference>
<dbReference type="Gene3D" id="3.40.190.10">
    <property type="entry name" value="Periplasmic binding protein-like II"/>
    <property type="match status" value="1"/>
</dbReference>
<comment type="similarity">
    <text evidence="1">Belongs to the bacterial solute-binding protein 1 family.</text>
</comment>
<evidence type="ECO:0000256" key="2">
    <source>
        <dbReference type="ARBA" id="ARBA00022448"/>
    </source>
</evidence>
<reference evidence="6" key="2">
    <citation type="submission" date="2011-03" db="EMBL/GenBank/DDBJ databases">
        <title>The complete genome of Desulfobacca acetoxidans DSM 11109.</title>
        <authorList>
            <consortium name="US DOE Joint Genome Institute (JGI-PGF)"/>
            <person name="Lucas S."/>
            <person name="Copeland A."/>
            <person name="Lapidus A."/>
            <person name="Bruce D."/>
            <person name="Goodwin L."/>
            <person name="Pitluck S."/>
            <person name="Peters L."/>
            <person name="Kyrpides N."/>
            <person name="Mavromatis K."/>
            <person name="Ivanova N."/>
            <person name="Ovchinnikova G."/>
            <person name="Teshima H."/>
            <person name="Detter J.C."/>
            <person name="Han C."/>
            <person name="Land M."/>
            <person name="Hauser L."/>
            <person name="Markowitz V."/>
            <person name="Cheng J.-F."/>
            <person name="Hugenholtz P."/>
            <person name="Woyke T."/>
            <person name="Wu D."/>
            <person name="Spring S."/>
            <person name="Schueler E."/>
            <person name="Brambilla E."/>
            <person name="Klenk H.-P."/>
            <person name="Eisen J.A."/>
        </authorList>
    </citation>
    <scope>NUCLEOTIDE SEQUENCE [LARGE SCALE GENOMIC DNA]</scope>
    <source>
        <strain evidence="6">ATCC 700848 / DSM 11109 / ASRB2</strain>
    </source>
</reference>
<dbReference type="InterPro" id="IPR006059">
    <property type="entry name" value="SBP"/>
</dbReference>
<evidence type="ECO:0000313" key="6">
    <source>
        <dbReference type="Proteomes" id="UP000000483"/>
    </source>
</evidence>
<keyword evidence="2" id="KW-0813">Transport</keyword>
<dbReference type="Pfam" id="PF13416">
    <property type="entry name" value="SBP_bac_8"/>
    <property type="match status" value="1"/>
</dbReference>
<accession>F2NJ63</accession>
<name>F2NJ63_DESAR</name>
<dbReference type="GO" id="GO:0042956">
    <property type="term" value="P:maltodextrin transmembrane transport"/>
    <property type="evidence" value="ECO:0007669"/>
    <property type="project" value="TreeGrafter"/>
</dbReference>
<reference evidence="5 6" key="1">
    <citation type="journal article" date="2011" name="Stand. Genomic Sci.">
        <title>Complete genome sequence of the acetate-degrading sulfate reducer Desulfobacca acetoxidans type strain (ASRB2).</title>
        <authorList>
            <person name="Goker M."/>
            <person name="Teshima H."/>
            <person name="Lapidus A."/>
            <person name="Nolan M."/>
            <person name="Lucas S."/>
            <person name="Hammon N."/>
            <person name="Deshpande S."/>
            <person name="Cheng J.F."/>
            <person name="Tapia R."/>
            <person name="Han C."/>
            <person name="Goodwin L."/>
            <person name="Pitluck S."/>
            <person name="Huntemann M."/>
            <person name="Liolios K."/>
            <person name="Ivanova N."/>
            <person name="Pagani I."/>
            <person name="Mavromatis K."/>
            <person name="Ovchinikova G."/>
            <person name="Pati A."/>
            <person name="Chen A."/>
            <person name="Palaniappan K."/>
            <person name="Land M."/>
            <person name="Hauser L."/>
            <person name="Brambilla E.M."/>
            <person name="Rohde M."/>
            <person name="Spring S."/>
            <person name="Detter J.C."/>
            <person name="Woyke T."/>
            <person name="Bristow J."/>
            <person name="Eisen J.A."/>
            <person name="Markowitz V."/>
            <person name="Hugenholtz P."/>
            <person name="Kyrpides N.C."/>
            <person name="Klenk H.P."/>
        </authorList>
    </citation>
    <scope>NUCLEOTIDE SEQUENCE [LARGE SCALE GENOMIC DNA]</scope>
    <source>
        <strain evidence="6">ATCC 700848 / DSM 11109 / ASRB2</strain>
    </source>
</reference>
<keyword evidence="6" id="KW-1185">Reference proteome</keyword>
<evidence type="ECO:0000313" key="5">
    <source>
        <dbReference type="EMBL" id="AEB08021.1"/>
    </source>
</evidence>
<dbReference type="GO" id="GO:1901982">
    <property type="term" value="F:maltose binding"/>
    <property type="evidence" value="ECO:0007669"/>
    <property type="project" value="TreeGrafter"/>
</dbReference>
<evidence type="ECO:0008006" key="7">
    <source>
        <dbReference type="Google" id="ProtNLM"/>
    </source>
</evidence>
<protein>
    <recommendedName>
        <fullName evidence="7">Extracellular solute-binding protein</fullName>
    </recommendedName>
</protein>
<dbReference type="KEGG" id="dao:Desac_0124"/>
<dbReference type="OrthoDB" id="9808332at2"/>
<gene>
    <name evidence="5" type="ordered locus">Desac_0124</name>
</gene>
<dbReference type="GO" id="GO:0055052">
    <property type="term" value="C:ATP-binding cassette (ABC) transporter complex, substrate-binding subunit-containing"/>
    <property type="evidence" value="ECO:0007669"/>
    <property type="project" value="TreeGrafter"/>
</dbReference>
<dbReference type="SUPFAM" id="SSF53850">
    <property type="entry name" value="Periplasmic binding protein-like II"/>
    <property type="match status" value="1"/>
</dbReference>
<dbReference type="EMBL" id="CP002629">
    <property type="protein sequence ID" value="AEB08021.1"/>
    <property type="molecule type" value="Genomic_DNA"/>
</dbReference>
<dbReference type="STRING" id="880072.Desac_0124"/>
<feature type="signal peptide" evidence="4">
    <location>
        <begin position="1"/>
        <end position="19"/>
    </location>
</feature>
<proteinExistence type="inferred from homology"/>